<comment type="caution">
    <text evidence="2">The sequence shown here is derived from an EMBL/GenBank/DDBJ whole genome shotgun (WGS) entry which is preliminary data.</text>
</comment>
<keyword evidence="3" id="KW-1185">Reference proteome</keyword>
<dbReference type="Proteomes" id="UP001201812">
    <property type="component" value="Unassembled WGS sequence"/>
</dbReference>
<dbReference type="EMBL" id="JAKKPZ010000063">
    <property type="protein sequence ID" value="KAI1704803.1"/>
    <property type="molecule type" value="Genomic_DNA"/>
</dbReference>
<feature type="transmembrane region" description="Helical" evidence="1">
    <location>
        <begin position="123"/>
        <end position="144"/>
    </location>
</feature>
<gene>
    <name evidence="2" type="ORF">DdX_14023</name>
</gene>
<evidence type="ECO:0000313" key="3">
    <source>
        <dbReference type="Proteomes" id="UP001201812"/>
    </source>
</evidence>
<name>A0AAD4QZ02_9BILA</name>
<keyword evidence="1" id="KW-1133">Transmembrane helix</keyword>
<dbReference type="SUPFAM" id="SSF81321">
    <property type="entry name" value="Family A G protein-coupled receptor-like"/>
    <property type="match status" value="1"/>
</dbReference>
<evidence type="ECO:0000313" key="2">
    <source>
        <dbReference type="EMBL" id="KAI1704803.1"/>
    </source>
</evidence>
<dbReference type="Pfam" id="PF10317">
    <property type="entry name" value="7TM_GPCR_Srd"/>
    <property type="match status" value="1"/>
</dbReference>
<keyword evidence="1" id="KW-0812">Transmembrane</keyword>
<accession>A0AAD4QZ02</accession>
<protein>
    <submittedName>
        <fullName evidence="2">Serpentine type 7TM GPCR chemoreceptor srd domain-containing protein</fullName>
    </submittedName>
</protein>
<evidence type="ECO:0000256" key="1">
    <source>
        <dbReference type="SAM" id="Phobius"/>
    </source>
</evidence>
<dbReference type="PANTHER" id="PTHR22943">
    <property type="entry name" value="7-TRANSMEMBRANE DOMAIN RECEPTOR C.ELEGANS"/>
    <property type="match status" value="1"/>
</dbReference>
<proteinExistence type="predicted"/>
<sequence length="278" mass="31487">MTGGGNTIIISNGFFAGRSSSFDSALVLLWAFLLHTNVLWIPVQFIYRYRLLCKSSEYSTKSNIAIASAIIVYSVLGIFIMISWCQVREEFQPLGQHVLDFNEWPNHGEKIFFTGASIRDWRMVAWLLLWTTTCSGSIAIVIWCEKRIMANFNQFGNPTSAATQRMHKEFHRALLAMAICPLVTTTVPLSYYLFAIFFQLRTGKISAIMTTATTCITLFNPLTTIIFLRCYRQVALKMITCAPCRRKVVPQETITLSSTLSGHTAIAPQRQLLQNQNF</sequence>
<dbReference type="PANTHER" id="PTHR22943:SF248">
    <property type="entry name" value="SEVEN TM RECEPTOR"/>
    <property type="match status" value="1"/>
</dbReference>
<organism evidence="2 3">
    <name type="scientific">Ditylenchus destructor</name>
    <dbReference type="NCBI Taxonomy" id="166010"/>
    <lineage>
        <taxon>Eukaryota</taxon>
        <taxon>Metazoa</taxon>
        <taxon>Ecdysozoa</taxon>
        <taxon>Nematoda</taxon>
        <taxon>Chromadorea</taxon>
        <taxon>Rhabditida</taxon>
        <taxon>Tylenchina</taxon>
        <taxon>Tylenchomorpha</taxon>
        <taxon>Sphaerularioidea</taxon>
        <taxon>Anguinidae</taxon>
        <taxon>Anguininae</taxon>
        <taxon>Ditylenchus</taxon>
    </lineage>
</organism>
<feature type="transmembrane region" description="Helical" evidence="1">
    <location>
        <begin position="64"/>
        <end position="84"/>
    </location>
</feature>
<keyword evidence="1" id="KW-0472">Membrane</keyword>
<feature type="transmembrane region" description="Helical" evidence="1">
    <location>
        <begin position="174"/>
        <end position="199"/>
    </location>
</feature>
<feature type="transmembrane region" description="Helical" evidence="1">
    <location>
        <begin position="205"/>
        <end position="228"/>
    </location>
</feature>
<reference evidence="2" key="1">
    <citation type="submission" date="2022-01" db="EMBL/GenBank/DDBJ databases">
        <title>Genome Sequence Resource for Two Populations of Ditylenchus destructor, the Migratory Endoparasitic Phytonematode.</title>
        <authorList>
            <person name="Zhang H."/>
            <person name="Lin R."/>
            <person name="Xie B."/>
        </authorList>
    </citation>
    <scope>NUCLEOTIDE SEQUENCE</scope>
    <source>
        <strain evidence="2">BazhouSP</strain>
    </source>
</reference>
<dbReference type="AlphaFoldDB" id="A0AAD4QZ02"/>
<dbReference type="InterPro" id="IPR019421">
    <property type="entry name" value="7TM_GPCR_serpentine_rcpt_Srd"/>
</dbReference>
<feature type="transmembrane region" description="Helical" evidence="1">
    <location>
        <begin position="25"/>
        <end position="43"/>
    </location>
</feature>